<dbReference type="PANTHER" id="PTHR43103">
    <property type="entry name" value="NUCLEOSIDE-DIPHOSPHATE-SUGAR EPIMERASE"/>
    <property type="match status" value="1"/>
</dbReference>
<dbReference type="Pfam" id="PF01370">
    <property type="entry name" value="Epimerase"/>
    <property type="match status" value="1"/>
</dbReference>
<evidence type="ECO:0000256" key="2">
    <source>
        <dbReference type="ARBA" id="ARBA00023277"/>
    </source>
</evidence>
<evidence type="ECO:0000313" key="5">
    <source>
        <dbReference type="Proteomes" id="UP000601789"/>
    </source>
</evidence>
<keyword evidence="5" id="KW-1185">Reference proteome</keyword>
<dbReference type="RefSeq" id="WP_198477309.1">
    <property type="nucleotide sequence ID" value="NZ_JADGMQ010000010.1"/>
</dbReference>
<dbReference type="InterPro" id="IPR036291">
    <property type="entry name" value="NAD(P)-bd_dom_sf"/>
</dbReference>
<dbReference type="SUPFAM" id="SSF51735">
    <property type="entry name" value="NAD(P)-binding Rossmann-fold domains"/>
    <property type="match status" value="1"/>
</dbReference>
<comment type="caution">
    <text evidence="4">The sequence shown here is derived from an EMBL/GenBank/DDBJ whole genome shotgun (WGS) entry which is preliminary data.</text>
</comment>
<dbReference type="InterPro" id="IPR050005">
    <property type="entry name" value="DenD"/>
</dbReference>
<sequence length="328" mass="35117">MHCLIIGAAGMLGDGLAKRLIREGKVGTRKIAKLSLFDIIEPKKLEGGDVEIATGATDIADPAAAVALIEARPDVIFHLAAIVSGEAERDFDKGYSINLDGTRYLFEAVRAAHEKDGYFPRIVFTSSLAVFGSPLPEVISDDFIITPRSSYGTQKAIGELLLADYSRKGFFDGIGIRLPTICIRPGKPNAAASGFFSSILREPLAGQAAVLPVDTSVRHWFASPRAAIGFMVHAAMVDTSLIGERRNMTMPGVSATVSDEIEALRKIAGDEAVALINHQPDPAIEAIISTWPQAFDAKRALDLGFEADSSFEAIIEAYLEDYAPKIGG</sequence>
<protein>
    <submittedName>
        <fullName evidence="4">SDR family oxidoreductase</fullName>
    </submittedName>
</protein>
<evidence type="ECO:0000256" key="1">
    <source>
        <dbReference type="ARBA" id="ARBA00022857"/>
    </source>
</evidence>
<dbReference type="Gene3D" id="3.40.50.720">
    <property type="entry name" value="NAD(P)-binding Rossmann-like Domain"/>
    <property type="match status" value="1"/>
</dbReference>
<dbReference type="Gene3D" id="3.90.25.10">
    <property type="entry name" value="UDP-galactose 4-epimerase, domain 1"/>
    <property type="match status" value="1"/>
</dbReference>
<dbReference type="CDD" id="cd05238">
    <property type="entry name" value="Gne_like_SDR_e"/>
    <property type="match status" value="1"/>
</dbReference>
<evidence type="ECO:0000259" key="3">
    <source>
        <dbReference type="Pfam" id="PF01370"/>
    </source>
</evidence>
<dbReference type="Proteomes" id="UP000601789">
    <property type="component" value="Unassembled WGS sequence"/>
</dbReference>
<dbReference type="PANTHER" id="PTHR43103:SF3">
    <property type="entry name" value="ADP-L-GLYCERO-D-MANNO-HEPTOSE-6-EPIMERASE"/>
    <property type="match status" value="1"/>
</dbReference>
<reference evidence="4 5" key="1">
    <citation type="submission" date="2020-10" db="EMBL/GenBank/DDBJ databases">
        <title>Aquamicrobium zhengzhouensis sp. nov., a exopolysaccharide producing bacterium isolated from farmland soil.</title>
        <authorList>
            <person name="Wang X."/>
        </authorList>
    </citation>
    <scope>NUCLEOTIDE SEQUENCE [LARGE SCALE GENOMIC DNA]</scope>
    <source>
        <strain evidence="5">cd-1</strain>
    </source>
</reference>
<evidence type="ECO:0000313" key="4">
    <source>
        <dbReference type="EMBL" id="MBI1621695.1"/>
    </source>
</evidence>
<dbReference type="EMBL" id="JADGMQ010000010">
    <property type="protein sequence ID" value="MBI1621695.1"/>
    <property type="molecule type" value="Genomic_DNA"/>
</dbReference>
<keyword evidence="2" id="KW-0119">Carbohydrate metabolism</keyword>
<feature type="domain" description="NAD-dependent epimerase/dehydratase" evidence="3">
    <location>
        <begin position="4"/>
        <end position="211"/>
    </location>
</feature>
<name>A0ABS0SEH6_9HYPH</name>
<accession>A0ABS0SEH6</accession>
<organism evidence="4 5">
    <name type="scientific">Aquamicrobium zhengzhouense</name>
    <dbReference type="NCBI Taxonomy" id="2781738"/>
    <lineage>
        <taxon>Bacteria</taxon>
        <taxon>Pseudomonadati</taxon>
        <taxon>Pseudomonadota</taxon>
        <taxon>Alphaproteobacteria</taxon>
        <taxon>Hyphomicrobiales</taxon>
        <taxon>Phyllobacteriaceae</taxon>
        <taxon>Aquamicrobium</taxon>
    </lineage>
</organism>
<gene>
    <name evidence="4" type="ORF">IOD40_13625</name>
</gene>
<proteinExistence type="predicted"/>
<dbReference type="NCBIfam" id="NF043036">
    <property type="entry name" value="ErythonDh"/>
    <property type="match status" value="1"/>
</dbReference>
<keyword evidence="1" id="KW-0521">NADP</keyword>
<dbReference type="InterPro" id="IPR001509">
    <property type="entry name" value="Epimerase_deHydtase"/>
</dbReference>